<dbReference type="InterPro" id="IPR033136">
    <property type="entry name" value="DNA_ligase_CS"/>
</dbReference>
<dbReference type="InterPro" id="IPR010994">
    <property type="entry name" value="RuvA_2-like"/>
</dbReference>
<dbReference type="Gene3D" id="3.30.470.30">
    <property type="entry name" value="DNA ligase/mRNA capping enzyme"/>
    <property type="match status" value="1"/>
</dbReference>
<dbReference type="PIRSF" id="PIRSF001604">
    <property type="entry name" value="LigA"/>
    <property type="match status" value="1"/>
</dbReference>
<dbReference type="GO" id="GO:0006260">
    <property type="term" value="P:DNA replication"/>
    <property type="evidence" value="ECO:0007669"/>
    <property type="project" value="UniProtKB-KW"/>
</dbReference>
<dbReference type="PANTHER" id="PTHR23389">
    <property type="entry name" value="CHROMOSOME TRANSMISSION FIDELITY FACTOR 18"/>
    <property type="match status" value="1"/>
</dbReference>
<dbReference type="InterPro" id="IPR012340">
    <property type="entry name" value="NA-bd_OB-fold"/>
</dbReference>
<keyword evidence="11" id="KW-0464">Manganese</keyword>
<keyword evidence="3 11" id="KW-0235">DNA replication</keyword>
<comment type="similarity">
    <text evidence="11">Belongs to the NAD-dependent DNA ligase family. LigA subfamily.</text>
</comment>
<keyword evidence="8 11" id="KW-0520">NAD</keyword>
<dbReference type="HAMAP" id="MF_01588">
    <property type="entry name" value="DNA_ligase_A"/>
    <property type="match status" value="1"/>
</dbReference>
<dbReference type="NCBIfam" id="TIGR00575">
    <property type="entry name" value="dnlj"/>
    <property type="match status" value="1"/>
</dbReference>
<dbReference type="NCBIfam" id="NF005932">
    <property type="entry name" value="PRK07956.1"/>
    <property type="match status" value="1"/>
</dbReference>
<evidence type="ECO:0000256" key="4">
    <source>
        <dbReference type="ARBA" id="ARBA00022723"/>
    </source>
</evidence>
<feature type="binding site" evidence="11">
    <location>
        <position position="414"/>
    </location>
    <ligand>
        <name>Zn(2+)</name>
        <dbReference type="ChEBI" id="CHEBI:29105"/>
    </ligand>
</feature>
<dbReference type="GO" id="GO:0046872">
    <property type="term" value="F:metal ion binding"/>
    <property type="evidence" value="ECO:0007669"/>
    <property type="project" value="UniProtKB-KW"/>
</dbReference>
<evidence type="ECO:0000256" key="7">
    <source>
        <dbReference type="ARBA" id="ARBA00022842"/>
    </source>
</evidence>
<dbReference type="GO" id="GO:0006281">
    <property type="term" value="P:DNA repair"/>
    <property type="evidence" value="ECO:0007669"/>
    <property type="project" value="UniProtKB-KW"/>
</dbReference>
<evidence type="ECO:0000256" key="9">
    <source>
        <dbReference type="ARBA" id="ARBA00023204"/>
    </source>
</evidence>
<keyword evidence="6 11" id="KW-0862">Zinc</keyword>
<dbReference type="Gene3D" id="3.40.50.10190">
    <property type="entry name" value="BRCT domain"/>
    <property type="match status" value="1"/>
</dbReference>
<dbReference type="PROSITE" id="PS01056">
    <property type="entry name" value="DNA_LIGASE_N2"/>
    <property type="match status" value="1"/>
</dbReference>
<dbReference type="SMART" id="SM00532">
    <property type="entry name" value="LIGANc"/>
    <property type="match status" value="1"/>
</dbReference>
<evidence type="ECO:0000256" key="5">
    <source>
        <dbReference type="ARBA" id="ARBA00022763"/>
    </source>
</evidence>
<evidence type="ECO:0000256" key="8">
    <source>
        <dbReference type="ARBA" id="ARBA00023027"/>
    </source>
</evidence>
<evidence type="ECO:0000256" key="3">
    <source>
        <dbReference type="ARBA" id="ARBA00022705"/>
    </source>
</evidence>
<dbReference type="InterPro" id="IPR036420">
    <property type="entry name" value="BRCT_dom_sf"/>
</dbReference>
<dbReference type="InterPro" id="IPR001679">
    <property type="entry name" value="DNA_ligase"/>
</dbReference>
<dbReference type="Pfam" id="PF03120">
    <property type="entry name" value="OB_DNA_ligase"/>
    <property type="match status" value="1"/>
</dbReference>
<dbReference type="EC" id="6.5.1.2" evidence="11 12"/>
<evidence type="ECO:0000256" key="11">
    <source>
        <dbReference type="HAMAP-Rule" id="MF_01588"/>
    </source>
</evidence>
<dbReference type="PANTHER" id="PTHR23389:SF9">
    <property type="entry name" value="DNA LIGASE"/>
    <property type="match status" value="1"/>
</dbReference>
<dbReference type="InterPro" id="IPR013839">
    <property type="entry name" value="DNAligase_adenylation"/>
</dbReference>
<dbReference type="InterPro" id="IPR001357">
    <property type="entry name" value="BRCT_dom"/>
</dbReference>
<reference evidence="14" key="1">
    <citation type="submission" date="2022-11" db="EMBL/GenBank/DDBJ databases">
        <title>The whole genome sequencing of pests is an important tool to study the evolution of the plant-insect interaction and insecticide resistance.</title>
        <authorList>
            <person name="Kananovich Y."/>
        </authorList>
    </citation>
    <scope>NUCLEOTIDE SEQUENCE</scope>
    <source>
        <strain evidence="14">BSU_Bre_2018</strain>
    </source>
</reference>
<evidence type="ECO:0000313" key="15">
    <source>
        <dbReference type="Proteomes" id="UP001163440"/>
    </source>
</evidence>
<dbReference type="FunFam" id="3.30.470.30:FF:000001">
    <property type="entry name" value="DNA ligase"/>
    <property type="match status" value="1"/>
</dbReference>
<dbReference type="Gene3D" id="1.10.150.20">
    <property type="entry name" value="5' to 3' exonuclease, C-terminal subdomain"/>
    <property type="match status" value="2"/>
</dbReference>
<sequence>MITIKNKIDKLRKKLLKCEYSYHILNKSIISDAEYDYLLNKLYMLEVKNKQFVTSDSPTQKIGSNLTNKLQKVIHFSPMLSLENTFDFNGYLDFEKRIKKSLNTHKTINFCCELKMDGIAISLIYEEGILLRAATRGDGYQGENITSNAKMIKSIPSQLKGSDIPKRLEVRGEVFMLKSDFYKLNEKSKINKTKIFSNPRNAAAGSLRHIDSKITASRKLIFSCYGCYFFDNFKGIENFSTHHKRLMQCMKWGFPVNKEIINCSNHVEVFNFYKKFEKKRYLLDFDVDGIVIKVDSIDFQKKLGYNAKWPRWAIAFKFFSSERITKLHDVKFEVGRTGVITPVAYFESICISGVMIKKASLYNKNEIERLNLHIDDSIVICRSGDVIPKILNVIKSKRLDNAKKVIFPLFCPSCNTQLLENKEEKIIRCHAGLTCNAQKKKSLSHFFSKKSFNVTGLGPKIITQLIKKRVVKNPVDFFYLTYFDLIELQNVGHKKSINIINSLNKCRKITFKRFIYALGIPNVGEIFAEKIANYFIKSDKLFHTNIAELNSIFGIGTVIANNIFNYFSTDSNCNMVRRLVKELEIFSSHPENLIINSKKTYFLGKKVVLTGVFDAFSRKKLNSVLTNLGAQVLNNISKNTDVLIYGKKFGSKFLKARSLNIKIISEKELYSLI</sequence>
<keyword evidence="4 11" id="KW-0479">Metal-binding</keyword>
<feature type="binding site" evidence="11">
    <location>
        <position position="136"/>
    </location>
    <ligand>
        <name>NAD(+)</name>
        <dbReference type="ChEBI" id="CHEBI:57540"/>
    </ligand>
</feature>
<dbReference type="PROSITE" id="PS50172">
    <property type="entry name" value="BRCT"/>
    <property type="match status" value="1"/>
</dbReference>
<dbReference type="GO" id="GO:0005829">
    <property type="term" value="C:cytosol"/>
    <property type="evidence" value="ECO:0007669"/>
    <property type="project" value="TreeGrafter"/>
</dbReference>
<dbReference type="PROSITE" id="PS01055">
    <property type="entry name" value="DNA_LIGASE_N1"/>
    <property type="match status" value="1"/>
</dbReference>
<dbReference type="AlphaFoldDB" id="A0AAJ5TXD9"/>
<keyword evidence="7 11" id="KW-0460">Magnesium</keyword>
<comment type="function">
    <text evidence="1 11">DNA ligase that catalyzes the formation of phosphodiester linkages between 5'-phosphoryl and 3'-hydroxyl groups in double-stranded DNA using NAD as a coenzyme and as the energy source for the reaction. It is essential for DNA replication and repair of damaged DNA.</text>
</comment>
<gene>
    <name evidence="11 14" type="primary">ligA</name>
    <name evidence="14" type="ORF">OW720_00340</name>
</gene>
<dbReference type="SUPFAM" id="SSF50249">
    <property type="entry name" value="Nucleic acid-binding proteins"/>
    <property type="match status" value="1"/>
</dbReference>
<evidence type="ECO:0000313" key="14">
    <source>
        <dbReference type="EMBL" id="WAI19022.1"/>
    </source>
</evidence>
<dbReference type="Gene3D" id="6.20.10.30">
    <property type="match status" value="1"/>
</dbReference>
<protein>
    <recommendedName>
        <fullName evidence="11 12">DNA ligase</fullName>
        <ecNumber evidence="11 12">6.5.1.2</ecNumber>
    </recommendedName>
    <alternativeName>
        <fullName evidence="11">Polydeoxyribonucleotide synthase [NAD(+)]</fullName>
    </alternativeName>
</protein>
<dbReference type="Pfam" id="PF12826">
    <property type="entry name" value="HHH_2"/>
    <property type="match status" value="1"/>
</dbReference>
<dbReference type="SUPFAM" id="SSF47781">
    <property type="entry name" value="RuvA domain 2-like"/>
    <property type="match status" value="1"/>
</dbReference>
<accession>A0AAJ5TXD9</accession>
<organism evidence="14 15">
    <name type="scientific">Buchnera aphidicola</name>
    <name type="common">Brevicoryne brassicae</name>
    <dbReference type="NCBI Taxonomy" id="911343"/>
    <lineage>
        <taxon>Bacteria</taxon>
        <taxon>Pseudomonadati</taxon>
        <taxon>Pseudomonadota</taxon>
        <taxon>Gammaproteobacteria</taxon>
        <taxon>Enterobacterales</taxon>
        <taxon>Erwiniaceae</taxon>
        <taxon>Buchnera</taxon>
    </lineage>
</organism>
<feature type="domain" description="BRCT" evidence="13">
    <location>
        <begin position="597"/>
        <end position="673"/>
    </location>
</feature>
<dbReference type="Pfam" id="PF01653">
    <property type="entry name" value="DNA_ligase_aden"/>
    <property type="match status" value="1"/>
</dbReference>
<evidence type="ECO:0000256" key="12">
    <source>
        <dbReference type="RuleBase" id="RU000618"/>
    </source>
</evidence>
<dbReference type="SMART" id="SM00292">
    <property type="entry name" value="BRCT"/>
    <property type="match status" value="1"/>
</dbReference>
<feature type="binding site" evidence="11">
    <location>
        <position position="113"/>
    </location>
    <ligand>
        <name>NAD(+)</name>
        <dbReference type="ChEBI" id="CHEBI:57540"/>
    </ligand>
</feature>
<dbReference type="RefSeq" id="WP_158365479.1">
    <property type="nucleotide sequence ID" value="NZ_CP034882.1"/>
</dbReference>
<keyword evidence="2 11" id="KW-0436">Ligase</keyword>
<keyword evidence="5 11" id="KW-0227">DNA damage</keyword>
<evidence type="ECO:0000256" key="1">
    <source>
        <dbReference type="ARBA" id="ARBA00004067"/>
    </source>
</evidence>
<feature type="binding site" evidence="11">
    <location>
        <position position="293"/>
    </location>
    <ligand>
        <name>NAD(+)</name>
        <dbReference type="ChEBI" id="CHEBI:57540"/>
    </ligand>
</feature>
<dbReference type="Pfam" id="PF00533">
    <property type="entry name" value="BRCT"/>
    <property type="match status" value="1"/>
</dbReference>
<feature type="active site" description="N6-AMP-lysine intermediate" evidence="11">
    <location>
        <position position="115"/>
    </location>
</feature>
<feature type="binding site" evidence="11">
    <location>
        <begin position="81"/>
        <end position="82"/>
    </location>
    <ligand>
        <name>NAD(+)</name>
        <dbReference type="ChEBI" id="CHEBI:57540"/>
    </ligand>
</feature>
<feature type="binding site" evidence="11">
    <location>
        <begin position="32"/>
        <end position="36"/>
    </location>
    <ligand>
        <name>NAD(+)</name>
        <dbReference type="ChEBI" id="CHEBI:57540"/>
    </ligand>
</feature>
<dbReference type="CDD" id="cd00114">
    <property type="entry name" value="LIGANc"/>
    <property type="match status" value="1"/>
</dbReference>
<dbReference type="Proteomes" id="UP001163440">
    <property type="component" value="Chromosome"/>
</dbReference>
<evidence type="ECO:0000256" key="10">
    <source>
        <dbReference type="ARBA" id="ARBA00034005"/>
    </source>
</evidence>
<feature type="binding site" evidence="11">
    <location>
        <position position="173"/>
    </location>
    <ligand>
        <name>NAD(+)</name>
        <dbReference type="ChEBI" id="CHEBI:57540"/>
    </ligand>
</feature>
<feature type="binding site" evidence="11">
    <location>
        <position position="435"/>
    </location>
    <ligand>
        <name>Zn(2+)</name>
        <dbReference type="ChEBI" id="CHEBI:29105"/>
    </ligand>
</feature>
<dbReference type="SUPFAM" id="SSF56091">
    <property type="entry name" value="DNA ligase/mRNA capping enzyme, catalytic domain"/>
    <property type="match status" value="1"/>
</dbReference>
<keyword evidence="9 11" id="KW-0234">DNA repair</keyword>
<evidence type="ECO:0000259" key="13">
    <source>
        <dbReference type="PROSITE" id="PS50172"/>
    </source>
</evidence>
<name>A0AAJ5TXD9_9GAMM</name>
<dbReference type="EMBL" id="CP113406">
    <property type="protein sequence ID" value="WAI19022.1"/>
    <property type="molecule type" value="Genomic_DNA"/>
</dbReference>
<comment type="caution">
    <text evidence="11">Lacks conserved residue(s) required for the propagation of feature annotation.</text>
</comment>
<evidence type="ECO:0000256" key="6">
    <source>
        <dbReference type="ARBA" id="ARBA00022833"/>
    </source>
</evidence>
<evidence type="ECO:0000256" key="2">
    <source>
        <dbReference type="ARBA" id="ARBA00022598"/>
    </source>
</evidence>
<dbReference type="GO" id="GO:0003911">
    <property type="term" value="F:DNA ligase (NAD+) activity"/>
    <property type="evidence" value="ECO:0007669"/>
    <property type="project" value="UniProtKB-UniRule"/>
</dbReference>
<dbReference type="CDD" id="cd17748">
    <property type="entry name" value="BRCT_DNA_ligase_like"/>
    <property type="match status" value="1"/>
</dbReference>
<dbReference type="InterPro" id="IPR004150">
    <property type="entry name" value="NAD_DNA_ligase_OB"/>
</dbReference>
<dbReference type="InterPro" id="IPR018239">
    <property type="entry name" value="DNA_ligase_AS"/>
</dbReference>
<feature type="binding site" evidence="11">
    <location>
        <position position="317"/>
    </location>
    <ligand>
        <name>NAD(+)</name>
        <dbReference type="ChEBI" id="CHEBI:57540"/>
    </ligand>
</feature>
<dbReference type="InterPro" id="IPR041663">
    <property type="entry name" value="DisA/LigA_HHH"/>
</dbReference>
<comment type="catalytic activity">
    <reaction evidence="10 11 12">
        <text>NAD(+) + (deoxyribonucleotide)n-3'-hydroxyl + 5'-phospho-(deoxyribonucleotide)m = (deoxyribonucleotide)n+m + AMP + beta-nicotinamide D-nucleotide.</text>
        <dbReference type="EC" id="6.5.1.2"/>
    </reaction>
</comment>
<proteinExistence type="inferred from homology"/>
<feature type="binding site" evidence="11">
    <location>
        <position position="411"/>
    </location>
    <ligand>
        <name>Zn(2+)</name>
        <dbReference type="ChEBI" id="CHEBI:29105"/>
    </ligand>
</feature>
<dbReference type="InterPro" id="IPR013840">
    <property type="entry name" value="DNAligase_N"/>
</dbReference>
<comment type="cofactor">
    <cofactor evidence="11">
        <name>Mg(2+)</name>
        <dbReference type="ChEBI" id="CHEBI:18420"/>
    </cofactor>
    <cofactor evidence="11">
        <name>Mn(2+)</name>
        <dbReference type="ChEBI" id="CHEBI:29035"/>
    </cofactor>
</comment>
<dbReference type="Gene3D" id="1.10.287.610">
    <property type="entry name" value="Helix hairpin bin"/>
    <property type="match status" value="1"/>
</dbReference>
<dbReference type="Gene3D" id="2.40.50.140">
    <property type="entry name" value="Nucleic acid-binding proteins"/>
    <property type="match status" value="1"/>
</dbReference>
<dbReference type="SUPFAM" id="SSF52113">
    <property type="entry name" value="BRCT domain"/>
    <property type="match status" value="1"/>
</dbReference>